<dbReference type="SUPFAM" id="SSF52266">
    <property type="entry name" value="SGNH hydrolase"/>
    <property type="match status" value="1"/>
</dbReference>
<sequence length="105" mass="12595">MTEQTRELTNLDPRIREFQDQIRAKYAQENLQAEKGQIDFVGSSLMEIFPIEKMQVGLGLDLKIYNRGVRATTTADLTSLRLFFWKIMIRFCRKYRHDYQRQRSM</sequence>
<protein>
    <submittedName>
        <fullName evidence="1">Uncharacterized protein</fullName>
    </submittedName>
</protein>
<gene>
    <name evidence="1" type="ORF">Hs20B_08050</name>
</gene>
<proteinExistence type="predicted"/>
<organism evidence="1 2">
    <name type="scientific">Pseudolactococcus insecticola</name>
    <dbReference type="NCBI Taxonomy" id="2709158"/>
    <lineage>
        <taxon>Bacteria</taxon>
        <taxon>Bacillati</taxon>
        <taxon>Bacillota</taxon>
        <taxon>Bacilli</taxon>
        <taxon>Lactobacillales</taxon>
        <taxon>Streptococcaceae</taxon>
        <taxon>Pseudolactococcus</taxon>
    </lineage>
</organism>
<dbReference type="RefSeq" id="WP_308780236.1">
    <property type="nucleotide sequence ID" value="NZ_BLLH01000003.1"/>
</dbReference>
<evidence type="ECO:0000313" key="1">
    <source>
        <dbReference type="EMBL" id="GFH40407.1"/>
    </source>
</evidence>
<keyword evidence="2" id="KW-1185">Reference proteome</keyword>
<dbReference type="Proteomes" id="UP000475928">
    <property type="component" value="Unassembled WGS sequence"/>
</dbReference>
<name>A0A6A0B9A0_9LACT</name>
<accession>A0A6A0B9A0</accession>
<dbReference type="AlphaFoldDB" id="A0A6A0B9A0"/>
<comment type="caution">
    <text evidence="1">The sequence shown here is derived from an EMBL/GenBank/DDBJ whole genome shotgun (WGS) entry which is preliminary data.</text>
</comment>
<reference evidence="1 2" key="1">
    <citation type="submission" date="2020-02" db="EMBL/GenBank/DDBJ databases">
        <title>Draft genome sequence of Lactococcus sp. Hs20B0-1.</title>
        <authorList>
            <person name="Noda S."/>
            <person name="Yuki M."/>
            <person name="Ohkuma M."/>
        </authorList>
    </citation>
    <scope>NUCLEOTIDE SEQUENCE [LARGE SCALE GENOMIC DNA]</scope>
    <source>
        <strain evidence="1 2">Hs20B0-1</strain>
    </source>
</reference>
<dbReference type="EMBL" id="BLLH01000003">
    <property type="protein sequence ID" value="GFH40407.1"/>
    <property type="molecule type" value="Genomic_DNA"/>
</dbReference>
<evidence type="ECO:0000313" key="2">
    <source>
        <dbReference type="Proteomes" id="UP000475928"/>
    </source>
</evidence>